<dbReference type="Proteomes" id="UP000002217">
    <property type="component" value="Chromosome"/>
</dbReference>
<dbReference type="InterPro" id="IPR018126">
    <property type="entry name" value="SASP_alpha/beta-type_CS"/>
</dbReference>
<dbReference type="STRING" id="485916.Dtox_3766"/>
<proteinExistence type="inferred from homology"/>
<dbReference type="InterPro" id="IPR038300">
    <property type="entry name" value="SASP_sf_alpha/beta"/>
</dbReference>
<protein>
    <submittedName>
        <fullName evidence="5">Small acid-soluble spore protein alpha/beta type</fullName>
    </submittedName>
</protein>
<evidence type="ECO:0000256" key="2">
    <source>
        <dbReference type="ARBA" id="ARBA00005442"/>
    </source>
</evidence>
<dbReference type="RefSeq" id="WP_015759157.1">
    <property type="nucleotide sequence ID" value="NC_013216.1"/>
</dbReference>
<accession>C8VX77</accession>
<evidence type="ECO:0000313" key="5">
    <source>
        <dbReference type="EMBL" id="ACV64473.1"/>
    </source>
</evidence>
<dbReference type="PANTHER" id="PTHR36107:SF1">
    <property type="entry name" value="SMALL, ACID-SOLUBLE SPORE PROTEIN A"/>
    <property type="match status" value="1"/>
</dbReference>
<dbReference type="InterPro" id="IPR001448">
    <property type="entry name" value="SASP_alpha/beta-type"/>
</dbReference>
<dbReference type="Pfam" id="PF00269">
    <property type="entry name" value="SASP"/>
    <property type="match status" value="1"/>
</dbReference>
<dbReference type="GO" id="GO:0030435">
    <property type="term" value="P:sporulation resulting in formation of a cellular spore"/>
    <property type="evidence" value="ECO:0007669"/>
    <property type="project" value="UniProtKB-KW"/>
</dbReference>
<dbReference type="EMBL" id="CP001720">
    <property type="protein sequence ID" value="ACV64473.1"/>
    <property type="molecule type" value="Genomic_DNA"/>
</dbReference>
<keyword evidence="6" id="KW-1185">Reference proteome</keyword>
<evidence type="ECO:0000256" key="3">
    <source>
        <dbReference type="ARBA" id="ARBA00022969"/>
    </source>
</evidence>
<dbReference type="PANTHER" id="PTHR36107">
    <property type="entry name" value="SMALL, ACID-SOLUBLE SPORE PROTEIN A"/>
    <property type="match status" value="1"/>
</dbReference>
<reference evidence="5 6" key="1">
    <citation type="journal article" date="2009" name="Stand. Genomic Sci.">
        <title>Complete genome sequence of Desulfotomaculum acetoxidans type strain (5575).</title>
        <authorList>
            <person name="Spring S."/>
            <person name="Lapidus A."/>
            <person name="Schroder M."/>
            <person name="Gleim D."/>
            <person name="Sims D."/>
            <person name="Meincke L."/>
            <person name="Glavina Del Rio T."/>
            <person name="Tice H."/>
            <person name="Copeland A."/>
            <person name="Cheng J.F."/>
            <person name="Lucas S."/>
            <person name="Chen F."/>
            <person name="Nolan M."/>
            <person name="Bruce D."/>
            <person name="Goodwin L."/>
            <person name="Pitluck S."/>
            <person name="Ivanova N."/>
            <person name="Mavromatis K."/>
            <person name="Mikhailova N."/>
            <person name="Pati A."/>
            <person name="Chen A."/>
            <person name="Palaniappan K."/>
            <person name="Land M."/>
            <person name="Hauser L."/>
            <person name="Chang Y.J."/>
            <person name="Jeffries C.D."/>
            <person name="Chain P."/>
            <person name="Saunders E."/>
            <person name="Brettin T."/>
            <person name="Detter J.C."/>
            <person name="Goker M."/>
            <person name="Bristow J."/>
            <person name="Eisen J.A."/>
            <person name="Markowitz V."/>
            <person name="Hugenholtz P."/>
            <person name="Kyrpides N.C."/>
            <person name="Klenk H.P."/>
            <person name="Han C."/>
        </authorList>
    </citation>
    <scope>NUCLEOTIDE SEQUENCE [LARGE SCALE GENOMIC DNA]</scope>
    <source>
        <strain evidence="6">ATCC 49208 / DSM 771 / VKM B-1644</strain>
    </source>
</reference>
<comment type="similarity">
    <text evidence="2">Belongs to the alpha/beta-type SASP family.</text>
</comment>
<dbReference type="Gene3D" id="6.10.10.80">
    <property type="entry name" value="Small, acid-soluble spore protein, alpha/beta type-like"/>
    <property type="match status" value="1"/>
</dbReference>
<dbReference type="KEGG" id="dae:Dtox_3766"/>
<evidence type="ECO:0000313" key="6">
    <source>
        <dbReference type="Proteomes" id="UP000002217"/>
    </source>
</evidence>
<evidence type="ECO:0000256" key="1">
    <source>
        <dbReference type="ARBA" id="ARBA00003863"/>
    </source>
</evidence>
<evidence type="ECO:0000256" key="4">
    <source>
        <dbReference type="ARBA" id="ARBA00023125"/>
    </source>
</evidence>
<name>C8VX77_DESAS</name>
<keyword evidence="4" id="KW-0238">DNA-binding</keyword>
<keyword evidence="3" id="KW-0749">Sporulation</keyword>
<dbReference type="OrthoDB" id="1683773at2"/>
<sequence length="98" mass="10879">MSQKTFPDLQPNSLAKITASIGIVPSELQPYVQPALEEFKNEMASEIGIHDYAYIDKGELTSRQNGRVGGGMTKKMVAFAEAVLAWDYRNRKMIKGNS</sequence>
<dbReference type="GO" id="GO:0006265">
    <property type="term" value="P:DNA topological change"/>
    <property type="evidence" value="ECO:0007669"/>
    <property type="project" value="InterPro"/>
</dbReference>
<dbReference type="HOGENOM" id="CLU_2329159_0_0_9"/>
<dbReference type="InterPro" id="IPR050847">
    <property type="entry name" value="SASP_DNA-binding"/>
</dbReference>
<comment type="function">
    <text evidence="1">SASP are bound to spore DNA. They are double-stranded DNA-binding proteins that cause DNA to change to an a-like conformation. They protect the DNA backbone from chemical and enzymatic cleavage and are thus involved in dormant spore's high resistance to UV light.</text>
</comment>
<dbReference type="AlphaFoldDB" id="C8VX77"/>
<dbReference type="GO" id="GO:0003690">
    <property type="term" value="F:double-stranded DNA binding"/>
    <property type="evidence" value="ECO:0007669"/>
    <property type="project" value="InterPro"/>
</dbReference>
<organism evidence="5 6">
    <name type="scientific">Desulfofarcimen acetoxidans (strain ATCC 49208 / DSM 771 / KCTC 5769 / VKM B-1644 / 5575)</name>
    <name type="common">Desulfotomaculum acetoxidans</name>
    <dbReference type="NCBI Taxonomy" id="485916"/>
    <lineage>
        <taxon>Bacteria</taxon>
        <taxon>Bacillati</taxon>
        <taxon>Bacillota</taxon>
        <taxon>Clostridia</taxon>
        <taxon>Eubacteriales</taxon>
        <taxon>Peptococcaceae</taxon>
        <taxon>Desulfofarcimen</taxon>
    </lineage>
</organism>
<gene>
    <name evidence="5" type="ordered locus">Dtox_3766</name>
</gene>
<dbReference type="PROSITE" id="PS00684">
    <property type="entry name" value="SASP_2"/>
    <property type="match status" value="1"/>
</dbReference>